<accession>A0A8T0HIB4</accession>
<keyword evidence="3" id="KW-1185">Reference proteome</keyword>
<proteinExistence type="predicted"/>
<feature type="chain" id="PRO_5035837869" description="Secreted protein" evidence="1">
    <location>
        <begin position="19"/>
        <end position="71"/>
    </location>
</feature>
<evidence type="ECO:0008006" key="4">
    <source>
        <dbReference type="Google" id="ProtNLM"/>
    </source>
</evidence>
<sequence>MWCHLWISYSYLWSLNSGRFCCGSLYCQSDCKKCNSKLLTKSAMIHDTSWNRKSIRKRIYSNFFSQIAALR</sequence>
<reference evidence="2 3" key="1">
    <citation type="submission" date="2020-06" db="EMBL/GenBank/DDBJ databases">
        <title>WGS assembly of Ceratodon purpureus strain R40.</title>
        <authorList>
            <person name="Carey S.B."/>
            <person name="Jenkins J."/>
            <person name="Shu S."/>
            <person name="Lovell J.T."/>
            <person name="Sreedasyam A."/>
            <person name="Maumus F."/>
            <person name="Tiley G.P."/>
            <person name="Fernandez-Pozo N."/>
            <person name="Barry K."/>
            <person name="Chen C."/>
            <person name="Wang M."/>
            <person name="Lipzen A."/>
            <person name="Daum C."/>
            <person name="Saski C.A."/>
            <person name="Payton A.C."/>
            <person name="Mcbreen J.C."/>
            <person name="Conrad R.E."/>
            <person name="Kollar L.M."/>
            <person name="Olsson S."/>
            <person name="Huttunen S."/>
            <person name="Landis J.B."/>
            <person name="Wickett N.J."/>
            <person name="Johnson M.G."/>
            <person name="Rensing S.A."/>
            <person name="Grimwood J."/>
            <person name="Schmutz J."/>
            <person name="Mcdaniel S.F."/>
        </authorList>
    </citation>
    <scope>NUCLEOTIDE SEQUENCE [LARGE SCALE GENOMIC DNA]</scope>
    <source>
        <strain evidence="2 3">R40</strain>
    </source>
</reference>
<keyword evidence="1" id="KW-0732">Signal</keyword>
<evidence type="ECO:0000256" key="1">
    <source>
        <dbReference type="SAM" id="SignalP"/>
    </source>
</evidence>
<name>A0A8T0HIB4_CERPU</name>
<dbReference type="Proteomes" id="UP000822688">
    <property type="component" value="Chromosome 6"/>
</dbReference>
<evidence type="ECO:0000313" key="3">
    <source>
        <dbReference type="Proteomes" id="UP000822688"/>
    </source>
</evidence>
<comment type="caution">
    <text evidence="2">The sequence shown here is derived from an EMBL/GenBank/DDBJ whole genome shotgun (WGS) entry which is preliminary data.</text>
</comment>
<evidence type="ECO:0000313" key="2">
    <source>
        <dbReference type="EMBL" id="KAG0570289.1"/>
    </source>
</evidence>
<gene>
    <name evidence="2" type="ORF">KC19_6G151500</name>
</gene>
<dbReference type="EMBL" id="CM026427">
    <property type="protein sequence ID" value="KAG0570289.1"/>
    <property type="molecule type" value="Genomic_DNA"/>
</dbReference>
<feature type="signal peptide" evidence="1">
    <location>
        <begin position="1"/>
        <end position="18"/>
    </location>
</feature>
<protein>
    <recommendedName>
        <fullName evidence="4">Secreted protein</fullName>
    </recommendedName>
</protein>
<dbReference type="AlphaFoldDB" id="A0A8T0HIB4"/>
<organism evidence="2 3">
    <name type="scientific">Ceratodon purpureus</name>
    <name type="common">Fire moss</name>
    <name type="synonym">Dicranum purpureum</name>
    <dbReference type="NCBI Taxonomy" id="3225"/>
    <lineage>
        <taxon>Eukaryota</taxon>
        <taxon>Viridiplantae</taxon>
        <taxon>Streptophyta</taxon>
        <taxon>Embryophyta</taxon>
        <taxon>Bryophyta</taxon>
        <taxon>Bryophytina</taxon>
        <taxon>Bryopsida</taxon>
        <taxon>Dicranidae</taxon>
        <taxon>Pseudoditrichales</taxon>
        <taxon>Ditrichaceae</taxon>
        <taxon>Ceratodon</taxon>
    </lineage>
</organism>